<feature type="domain" description="Enoyl reductase (ER)" evidence="2">
    <location>
        <begin position="27"/>
        <end position="369"/>
    </location>
</feature>
<dbReference type="AlphaFoldDB" id="A0AAD4PTN0"/>
<dbReference type="Gene3D" id="3.90.180.10">
    <property type="entry name" value="Medium-chain alcohol dehydrogenases, catalytic domain"/>
    <property type="match status" value="1"/>
</dbReference>
<evidence type="ECO:0000259" key="2">
    <source>
        <dbReference type="SMART" id="SM00829"/>
    </source>
</evidence>
<protein>
    <submittedName>
        <fullName evidence="3">Alcohol dehydrogenase</fullName>
    </submittedName>
</protein>
<dbReference type="SMART" id="SM00829">
    <property type="entry name" value="PKS_ER"/>
    <property type="match status" value="1"/>
</dbReference>
<reference evidence="3" key="1">
    <citation type="submission" date="2021-12" db="EMBL/GenBank/DDBJ databases">
        <title>Convergent genome expansion in fungi linked to evolution of root-endophyte symbiosis.</title>
        <authorList>
            <consortium name="DOE Joint Genome Institute"/>
            <person name="Ke Y.-H."/>
            <person name="Bonito G."/>
            <person name="Liao H.-L."/>
            <person name="Looney B."/>
            <person name="Rojas-Flechas A."/>
            <person name="Nash J."/>
            <person name="Hameed K."/>
            <person name="Schadt C."/>
            <person name="Martin F."/>
            <person name="Crous P.W."/>
            <person name="Miettinen O."/>
            <person name="Magnuson J.K."/>
            <person name="Labbe J."/>
            <person name="Jacobson D."/>
            <person name="Doktycz M.J."/>
            <person name="Veneault-Fourrey C."/>
            <person name="Kuo A."/>
            <person name="Mondo S."/>
            <person name="Calhoun S."/>
            <person name="Riley R."/>
            <person name="Ohm R."/>
            <person name="LaButti K."/>
            <person name="Andreopoulos B."/>
            <person name="Pangilinan J."/>
            <person name="Nolan M."/>
            <person name="Tritt A."/>
            <person name="Clum A."/>
            <person name="Lipzen A."/>
            <person name="Daum C."/>
            <person name="Barry K."/>
            <person name="Grigoriev I.V."/>
            <person name="Vilgalys R."/>
        </authorList>
    </citation>
    <scope>NUCLEOTIDE SEQUENCE</scope>
    <source>
        <strain evidence="3">PMI_201</strain>
    </source>
</reference>
<dbReference type="EMBL" id="JAJTJA010000012">
    <property type="protein sequence ID" value="KAH8691130.1"/>
    <property type="molecule type" value="Genomic_DNA"/>
</dbReference>
<dbReference type="PANTHER" id="PTHR11695">
    <property type="entry name" value="ALCOHOL DEHYDROGENASE RELATED"/>
    <property type="match status" value="1"/>
</dbReference>
<evidence type="ECO:0000313" key="4">
    <source>
        <dbReference type="Proteomes" id="UP001201262"/>
    </source>
</evidence>
<dbReference type="SUPFAM" id="SSF51735">
    <property type="entry name" value="NAD(P)-binding Rossmann-fold domains"/>
    <property type="match status" value="1"/>
</dbReference>
<dbReference type="InterPro" id="IPR013154">
    <property type="entry name" value="ADH-like_N"/>
</dbReference>
<dbReference type="Proteomes" id="UP001201262">
    <property type="component" value="Unassembled WGS sequence"/>
</dbReference>
<dbReference type="GeneID" id="70242320"/>
<dbReference type="GO" id="GO:0008270">
    <property type="term" value="F:zinc ion binding"/>
    <property type="evidence" value="ECO:0007669"/>
    <property type="project" value="InterPro"/>
</dbReference>
<dbReference type="InterPro" id="IPR020843">
    <property type="entry name" value="ER"/>
</dbReference>
<dbReference type="RefSeq" id="XP_046067222.1">
    <property type="nucleotide sequence ID" value="XM_046212033.1"/>
</dbReference>
<dbReference type="GO" id="GO:0016491">
    <property type="term" value="F:oxidoreductase activity"/>
    <property type="evidence" value="ECO:0007669"/>
    <property type="project" value="UniProtKB-KW"/>
</dbReference>
<accession>A0AAD4PTN0</accession>
<dbReference type="Pfam" id="PF08240">
    <property type="entry name" value="ADH_N"/>
    <property type="match status" value="1"/>
</dbReference>
<dbReference type="InterPro" id="IPR050700">
    <property type="entry name" value="YIM1/Zinc_Alcohol_DH_Fams"/>
</dbReference>
<keyword evidence="4" id="KW-1185">Reference proteome</keyword>
<sequence>MSDLPPTMRAWVYREKGHPSKVVKLETDFKTPQPADLGADEVLVEVHYTGFNAVITILIQSLNPRPFSFFLPRRDRVAVTELEFAGRLIAAGGNVLASRPDLKIGELVIGFVDASKAIFTGAGGLAEYAVAPAKTVVPYHVPGEEQPKLSIEEWAGLGGVGCTAIQVIDRAGVKSGDKVLINGGSGGAGAMMVQVTRSVVGPNGRVVATCSGANVELVKSLGADEVIDYRQCAPLHAYLAASEHARTPFDAIIDCVGIQDLFTHSTAYLAPGKTFLNIGGMDIEYSMKGILKGVWTQLWNRFCPRIFGGVPRWYRFYSATPDVESLERLRKLVQNEEVRQVVDSIWGFEDVPKAYEVMQSKRAKGKIIVRVRN</sequence>
<dbReference type="InterPro" id="IPR036291">
    <property type="entry name" value="NAD(P)-bd_dom_sf"/>
</dbReference>
<dbReference type="InterPro" id="IPR011032">
    <property type="entry name" value="GroES-like_sf"/>
</dbReference>
<evidence type="ECO:0000313" key="3">
    <source>
        <dbReference type="EMBL" id="KAH8691130.1"/>
    </source>
</evidence>
<dbReference type="Pfam" id="PF13602">
    <property type="entry name" value="ADH_zinc_N_2"/>
    <property type="match status" value="1"/>
</dbReference>
<dbReference type="PROSITE" id="PS01162">
    <property type="entry name" value="QOR_ZETA_CRYSTAL"/>
    <property type="match status" value="1"/>
</dbReference>
<dbReference type="SUPFAM" id="SSF50129">
    <property type="entry name" value="GroES-like"/>
    <property type="match status" value="1"/>
</dbReference>
<dbReference type="Gene3D" id="3.40.50.720">
    <property type="entry name" value="NAD(P)-binding Rossmann-like Domain"/>
    <property type="match status" value="1"/>
</dbReference>
<keyword evidence="1" id="KW-0560">Oxidoreductase</keyword>
<dbReference type="GO" id="GO:0005739">
    <property type="term" value="C:mitochondrion"/>
    <property type="evidence" value="ECO:0007669"/>
    <property type="project" value="TreeGrafter"/>
</dbReference>
<dbReference type="InterPro" id="IPR002364">
    <property type="entry name" value="Quin_OxRdtase/zeta-crystal_CS"/>
</dbReference>
<name>A0AAD4PTN0_9EURO</name>
<organism evidence="3 4">
    <name type="scientific">Talaromyces proteolyticus</name>
    <dbReference type="NCBI Taxonomy" id="1131652"/>
    <lineage>
        <taxon>Eukaryota</taxon>
        <taxon>Fungi</taxon>
        <taxon>Dikarya</taxon>
        <taxon>Ascomycota</taxon>
        <taxon>Pezizomycotina</taxon>
        <taxon>Eurotiomycetes</taxon>
        <taxon>Eurotiomycetidae</taxon>
        <taxon>Eurotiales</taxon>
        <taxon>Trichocomaceae</taxon>
        <taxon>Talaromyces</taxon>
        <taxon>Talaromyces sect. Bacilispori</taxon>
    </lineage>
</organism>
<dbReference type="PANTHER" id="PTHR11695:SF294">
    <property type="entry name" value="RETICULON-4-INTERACTING PROTEIN 1, MITOCHONDRIAL"/>
    <property type="match status" value="1"/>
</dbReference>
<gene>
    <name evidence="3" type="ORF">BGW36DRAFT_305056</name>
</gene>
<dbReference type="CDD" id="cd08267">
    <property type="entry name" value="MDR1"/>
    <property type="match status" value="1"/>
</dbReference>
<proteinExistence type="predicted"/>
<comment type="caution">
    <text evidence="3">The sequence shown here is derived from an EMBL/GenBank/DDBJ whole genome shotgun (WGS) entry which is preliminary data.</text>
</comment>
<evidence type="ECO:0000256" key="1">
    <source>
        <dbReference type="ARBA" id="ARBA00023002"/>
    </source>
</evidence>